<dbReference type="EMBL" id="BPLQ01005801">
    <property type="protein sequence ID" value="GIY17334.1"/>
    <property type="molecule type" value="Genomic_DNA"/>
</dbReference>
<reference evidence="1 2" key="1">
    <citation type="submission" date="2021-06" db="EMBL/GenBank/DDBJ databases">
        <title>Caerostris darwini draft genome.</title>
        <authorList>
            <person name="Kono N."/>
            <person name="Arakawa K."/>
        </authorList>
    </citation>
    <scope>NUCLEOTIDE SEQUENCE [LARGE SCALE GENOMIC DNA]</scope>
</reference>
<comment type="caution">
    <text evidence="1">The sequence shown here is derived from an EMBL/GenBank/DDBJ whole genome shotgun (WGS) entry which is preliminary data.</text>
</comment>
<protein>
    <submittedName>
        <fullName evidence="1">Uncharacterized protein</fullName>
    </submittedName>
</protein>
<keyword evidence="2" id="KW-1185">Reference proteome</keyword>
<proteinExistence type="predicted"/>
<accession>A0AAV4R9P8</accession>
<evidence type="ECO:0000313" key="2">
    <source>
        <dbReference type="Proteomes" id="UP001054837"/>
    </source>
</evidence>
<evidence type="ECO:0000313" key="1">
    <source>
        <dbReference type="EMBL" id="GIY17334.1"/>
    </source>
</evidence>
<dbReference type="AlphaFoldDB" id="A0AAV4R9P8"/>
<organism evidence="1 2">
    <name type="scientific">Caerostris darwini</name>
    <dbReference type="NCBI Taxonomy" id="1538125"/>
    <lineage>
        <taxon>Eukaryota</taxon>
        <taxon>Metazoa</taxon>
        <taxon>Ecdysozoa</taxon>
        <taxon>Arthropoda</taxon>
        <taxon>Chelicerata</taxon>
        <taxon>Arachnida</taxon>
        <taxon>Araneae</taxon>
        <taxon>Araneomorphae</taxon>
        <taxon>Entelegynae</taxon>
        <taxon>Araneoidea</taxon>
        <taxon>Araneidae</taxon>
        <taxon>Caerostris</taxon>
    </lineage>
</organism>
<sequence length="170" mass="18949">MEQSRIATKLSRKDFSMIQLEPSTAAIKMISSEASTLEDGPVALLPISAKPRNYNGRRRDPSGERGGMPRISFGHNHFADLGKLTSLCLCIGALGKGGGRPMAFAHQNILRDELPHKLINLLRPMNFALQYCPPRLLDLTLKEYFWEFVNGTVFVILLTIAVNKLRLCIV</sequence>
<name>A0AAV4R9P8_9ARAC</name>
<gene>
    <name evidence="1" type="ORF">CDAR_572121</name>
</gene>
<dbReference type="Proteomes" id="UP001054837">
    <property type="component" value="Unassembled WGS sequence"/>
</dbReference>